<evidence type="ECO:0000259" key="6">
    <source>
        <dbReference type="Pfam" id="PF21365"/>
    </source>
</evidence>
<dbReference type="Gene3D" id="3.20.20.80">
    <property type="entry name" value="Glycosidases"/>
    <property type="match status" value="1"/>
</dbReference>
<dbReference type="Pfam" id="PF17137">
    <property type="entry name" value="DUF5110"/>
    <property type="match status" value="1"/>
</dbReference>
<keyword evidence="2" id="KW-0326">Glycosidase</keyword>
<keyword evidence="8" id="KW-1185">Reference proteome</keyword>
<feature type="domain" description="Glycoside hydrolase family 31 TIM barrel" evidence="3">
    <location>
        <begin position="464"/>
        <end position="591"/>
    </location>
</feature>
<gene>
    <name evidence="7" type="ORF">JG29_15530</name>
</gene>
<evidence type="ECO:0000259" key="5">
    <source>
        <dbReference type="Pfam" id="PF17137"/>
    </source>
</evidence>
<dbReference type="Gene3D" id="2.60.40.1760">
    <property type="entry name" value="glycosyl hydrolase (family 31)"/>
    <property type="match status" value="1"/>
</dbReference>
<comment type="similarity">
    <text evidence="1 2">Belongs to the glycosyl hydrolase 31 family.</text>
</comment>
<dbReference type="SUPFAM" id="SSF51445">
    <property type="entry name" value="(Trans)glycosidases"/>
    <property type="match status" value="1"/>
</dbReference>
<dbReference type="InterPro" id="IPR011013">
    <property type="entry name" value="Gal_mutarotase_sf_dom"/>
</dbReference>
<dbReference type="GO" id="GO:0004553">
    <property type="term" value="F:hydrolase activity, hydrolyzing O-glycosyl compounds"/>
    <property type="evidence" value="ECO:0007669"/>
    <property type="project" value="InterPro"/>
</dbReference>
<keyword evidence="2" id="KW-0378">Hydrolase</keyword>
<dbReference type="SUPFAM" id="SSF74650">
    <property type="entry name" value="Galactose mutarotase-like"/>
    <property type="match status" value="1"/>
</dbReference>
<dbReference type="Pfam" id="PF13802">
    <property type="entry name" value="Gal_mutarotas_2"/>
    <property type="match status" value="1"/>
</dbReference>
<dbReference type="InterPro" id="IPR033403">
    <property type="entry name" value="DUF5110"/>
</dbReference>
<dbReference type="Pfam" id="PF21365">
    <property type="entry name" value="Glyco_hydro_31_3rd"/>
    <property type="match status" value="1"/>
</dbReference>
<dbReference type="OrthoDB" id="176168at2"/>
<dbReference type="Gene3D" id="2.60.40.1180">
    <property type="entry name" value="Golgi alpha-mannosidase II"/>
    <property type="match status" value="2"/>
</dbReference>
<dbReference type="PATRIC" id="fig|1218508.4.peg.1546"/>
<reference evidence="7 8" key="1">
    <citation type="submission" date="2014-12" db="EMBL/GenBank/DDBJ databases">
        <title>Comparative genomics of the lactic acid bacteria isolated from the honey bee gut.</title>
        <authorList>
            <person name="Ellegaard K.M."/>
            <person name="Tamarit D."/>
            <person name="Javelind E."/>
            <person name="Olofsson T."/>
            <person name="Andersson S.G."/>
            <person name="Vasquez A."/>
        </authorList>
    </citation>
    <scope>NUCLEOTIDE SEQUENCE [LARGE SCALE GENOMIC DNA]</scope>
    <source>
        <strain evidence="7 8">Hon2</strain>
    </source>
</reference>
<dbReference type="InterPro" id="IPR000322">
    <property type="entry name" value="Glyco_hydro_31_TIM"/>
</dbReference>
<evidence type="ECO:0000259" key="4">
    <source>
        <dbReference type="Pfam" id="PF13802"/>
    </source>
</evidence>
<feature type="domain" description="Glycosyl hydrolase family 31 C-terminal" evidence="6">
    <location>
        <begin position="599"/>
        <end position="696"/>
    </location>
</feature>
<dbReference type="PANTHER" id="PTHR43863">
    <property type="entry name" value="HYDROLASE, PUTATIVE (AFU_ORTHOLOGUE AFUA_1G03140)-RELATED"/>
    <property type="match status" value="1"/>
</dbReference>
<evidence type="ECO:0000256" key="1">
    <source>
        <dbReference type="ARBA" id="ARBA00007806"/>
    </source>
</evidence>
<dbReference type="RefSeq" id="WP_052696340.1">
    <property type="nucleotide sequence ID" value="NZ_JBHTHW010000004.1"/>
</dbReference>
<accession>A0A0F4KNF7</accession>
<dbReference type="AlphaFoldDB" id="A0A0F4KNF7"/>
<dbReference type="Pfam" id="PF01055">
    <property type="entry name" value="Glyco_hydro_31_2nd"/>
    <property type="match status" value="1"/>
</dbReference>
<sequence>MKKKTLSVNRYHSSLVLQLRNQWSVQVSFKAANIFHVVYYQGPYPSHQPSILKNNVVDTGGDRTIATGHLDTKKVIPFIETLPLQHFQVQSQKDGYLLQTKTLTLKITTTGQITCFTEPKHQLLFTQLPPQQQCDHLQAVIKVNDAAAHYFGGGMQNGHYDQTGRILKIENLNDWLERGITSPVPFVWSTAGFGIVNNTYSKGYYDLQQPQTMIVNFVDDKLDTYYLLGKNPQEILQSYFQLTGLPLLLPKFAWYPAHLNAYNRDIWVEVTANSAGARLFEDGKYYKEYQPVNPKSFNEQRAGQIQIGQQNLVPAVRGNGEVNFIRDSQGQLNWKKESLNGEKDNYQFSARQIIERYRQHQMPLGWFIPNDGYGAGYGQTQSLDQNIFNLKQFSQFASQYGVKTGLWTQENLHPQNPLHPTADERDLQKEVDQAQIAAVKTDVAWVGSGYQAGINALYDTIFYLRKYGHNQRPLVLTVDGWAGTQKYAAVWTGDQAGGTWENIGYQIPTYLSSSLSGLANVGSDIDGIYGGGHPIIQTRDLQWKSFTPLQLNMDGWGTENKTPFTFGGRYERINRCYLKLKSQLLPYFYTAAYQNTFAGKPLLRPAAYTDNLHLTKTPDLNHEFLIGDNLLVAPIYQNTNMDVHGNDIRNGIYLPGEKDLWQDYFTGQTYQGGQVLNNFAAPLWKTPVFVKQGAIIPENNLNNNPQEINEQLRILRFYPGKQKTQTDIYDDDGVSEDYLQGNGIHTVVSCQQKDNQILIQIQPTTGNYQGFNPYKQTLLKVQLAQAPQQIFVNSKLLATTNYQYAQEILPAFVELQPSVTVYLGNFLTIQIARQDITQTALDIVIIS</sequence>
<dbReference type="PANTHER" id="PTHR43863:SF2">
    <property type="entry name" value="MALTASE-GLUCOAMYLASE"/>
    <property type="match status" value="1"/>
</dbReference>
<feature type="domain" description="DUF5110" evidence="5">
    <location>
        <begin position="714"/>
        <end position="781"/>
    </location>
</feature>
<comment type="caution">
    <text evidence="7">The sequence shown here is derived from an EMBL/GenBank/DDBJ whole genome shotgun (WGS) entry which is preliminary data.</text>
</comment>
<dbReference type="InterPro" id="IPR051816">
    <property type="entry name" value="Glycosyl_Hydrolase_31"/>
</dbReference>
<organism evidence="7 8">
    <name type="scientific">Bombilactobacillus mellis</name>
    <dbReference type="NCBI Taxonomy" id="1218508"/>
    <lineage>
        <taxon>Bacteria</taxon>
        <taxon>Bacillati</taxon>
        <taxon>Bacillota</taxon>
        <taxon>Bacilli</taxon>
        <taxon>Lactobacillales</taxon>
        <taxon>Lactobacillaceae</taxon>
        <taxon>Bombilactobacillus</taxon>
    </lineage>
</organism>
<dbReference type="GO" id="GO:0005975">
    <property type="term" value="P:carbohydrate metabolic process"/>
    <property type="evidence" value="ECO:0007669"/>
    <property type="project" value="InterPro"/>
</dbReference>
<name>A0A0F4KNF7_9LACO</name>
<dbReference type="HOGENOM" id="CLU_001337_0_0_9"/>
<evidence type="ECO:0000313" key="7">
    <source>
        <dbReference type="EMBL" id="KJY48207.1"/>
    </source>
</evidence>
<dbReference type="InterPro" id="IPR048395">
    <property type="entry name" value="Glyco_hydro_31_C"/>
</dbReference>
<dbReference type="STRING" id="1218508.JG29_15530"/>
<proteinExistence type="inferred from homology"/>
<evidence type="ECO:0000256" key="2">
    <source>
        <dbReference type="RuleBase" id="RU361185"/>
    </source>
</evidence>
<dbReference type="CDD" id="cd14752">
    <property type="entry name" value="GH31_N"/>
    <property type="match status" value="1"/>
</dbReference>
<dbReference type="InterPro" id="IPR025887">
    <property type="entry name" value="Glyco_hydro_31_N_dom"/>
</dbReference>
<dbReference type="InterPro" id="IPR017853">
    <property type="entry name" value="GH"/>
</dbReference>
<dbReference type="InterPro" id="IPR013780">
    <property type="entry name" value="Glyco_hydro_b"/>
</dbReference>
<dbReference type="GO" id="GO:0030246">
    <property type="term" value="F:carbohydrate binding"/>
    <property type="evidence" value="ECO:0007669"/>
    <property type="project" value="InterPro"/>
</dbReference>
<evidence type="ECO:0000259" key="3">
    <source>
        <dbReference type="Pfam" id="PF01055"/>
    </source>
</evidence>
<protein>
    <submittedName>
        <fullName evidence="7">Alpha-glucosidase (GH31)</fullName>
    </submittedName>
</protein>
<dbReference type="EMBL" id="JXBZ01000010">
    <property type="protein sequence ID" value="KJY48207.1"/>
    <property type="molecule type" value="Genomic_DNA"/>
</dbReference>
<dbReference type="Proteomes" id="UP000033695">
    <property type="component" value="Unassembled WGS sequence"/>
</dbReference>
<feature type="domain" description="Glycoside hydrolase family 31 N-terminal" evidence="4">
    <location>
        <begin position="26"/>
        <end position="206"/>
    </location>
</feature>
<dbReference type="SUPFAM" id="SSF51011">
    <property type="entry name" value="Glycosyl hydrolase domain"/>
    <property type="match status" value="1"/>
</dbReference>
<evidence type="ECO:0000313" key="8">
    <source>
        <dbReference type="Proteomes" id="UP000033695"/>
    </source>
</evidence>